<reference evidence="3" key="1">
    <citation type="submission" date="2023-08" db="EMBL/GenBank/DDBJ databases">
        <title>Reintroducing virulent viruses to syntetic microbiomes.</title>
        <authorList>
            <person name="Wilde J."/>
            <person name="Boyes R."/>
            <person name="Robinson A.V."/>
            <person name="Daisley B.A."/>
            <person name="Allen-Vercoe E."/>
        </authorList>
    </citation>
    <scope>NUCLEOTIDE SEQUENCE</scope>
    <source>
        <strain evidence="3">225I_12FAA</strain>
    </source>
</reference>
<evidence type="ECO:0000313" key="3">
    <source>
        <dbReference type="EMBL" id="MDT4514410.1"/>
    </source>
</evidence>
<evidence type="ECO:0000259" key="2">
    <source>
        <dbReference type="Pfam" id="PF20041"/>
    </source>
</evidence>
<sequence>MKKNIFFFIILFSIIPIGYAQNIIDYGVIESYNYSITNPYPDNRQSPPIIRFYLDKEMMVCFSHCGSQGMTGTLMRLTGPNGDVPLSGKYGNTGLAEATVHLCSGSYLLENIVTTERSGWNLDLTIKTSRPISAQPAAYPIALGTFVSDVEELYLSNSTWDYEPQEGEGGAVRYQFNTVCSTDIHITLDMDVRAVFKTLAGVEVARVEEDGTDITLPKGSYLMITDYMNGDDGGLTLALGITLSEPFDIPKGTLLTNFPPLQQPVAPLANNQNYILTRIMQSADNKKYMDVAQFYDGLGRPSHFLEKKVTPGGNSLVTLQEYDLVGRAFKKWLPVPTTNYYIDPSNIVTEAASFYTNDSRPYVLTEYETSSLSRVASQYAPGTLWKDHPVRNDYLVNITSAELRCSDYYMNGNILARRGDFVAGQLYVNKVTDEDGNKSFTFTNKDGQMILTRQINGTVPHDTYYVYDNFGNLCYVLPPMIKDNIQASSLDLYAYQYKYDGWNRCIEKKMPGSKNLIKYVYDKADRLIFQQDANQALRNEWRFILYDALGREVIQGLYTSTARPSLDDVVVKAKRVSNSGFSNTGYAIENFNYTPASLISINYYDDYDYLDLAGNTTHKANLKYGFTDGATSTLYDSQYVNIDIPEATARGLLTGTKTFILGTSQTLLSSYYYDVHGNIVQSRSLNHLNGYEKDFFAYTFSGKMLRHLHVHSASGKSTQKEVYTYVYDTKVNDNPERLLKVTYQLNNASLITLSENVYDELGRINRKKIHNSINGSEYKYNIRNWLSAIENTKFAQHLYYNDGNGTRYCYNGNISSMTWKSGDDNVRGYKFAYDNLNRMQNAIYGEGESITPPTGRNFSENVTGYDYNGNILSLERYGKLNGSTYGKIDDLSMTYQGNQLNNVSDAATDPLYNGAFNFVDGNKSSIQEYKFDANGNLEQDYNKKLTKIQYNLLNLPSALQLTSGHRIDYLYSSDGMKRRVTHKTAIANISVPMGQIKDLTGSQISQTHITDYCGNVIYENGTLSKILTEEGYVTLSGTTPTYHYYLKDHQGNNRVVINQTGVIEQINHYYPFGGLFEVNTATSGIQSYKYNGKELDRMHGVDWYDYGARMYDGLLGRFMMIDPLAAKYYSISLYVYCSNNPMKFVDPDGRNPILALYRAYKGYKAYRAVRAATVAKQTADAVAVATAATATAAYSYNYILDPEQAAKAQQSLLEGIESIANQDVAASPEYNNQRKRERDEKDKRNQEQANVAKSIDTNVSGTMPNGDPAPKRDPNDGGDKTRVAIGVTTIGAGAAVVESVVEGTQPQETVSQQPSQQPEVKPQESEKNNEWWQQILNLFQ</sequence>
<feature type="domain" description="DUF6443" evidence="2">
    <location>
        <begin position="279"/>
        <end position="389"/>
    </location>
</feature>
<dbReference type="Proteomes" id="UP001266995">
    <property type="component" value="Unassembled WGS sequence"/>
</dbReference>
<feature type="compositionally biased region" description="Basic and acidic residues" evidence="1">
    <location>
        <begin position="1269"/>
        <end position="1282"/>
    </location>
</feature>
<dbReference type="InterPro" id="IPR022385">
    <property type="entry name" value="Rhs_assc_core"/>
</dbReference>
<evidence type="ECO:0000256" key="1">
    <source>
        <dbReference type="SAM" id="MobiDB-lite"/>
    </source>
</evidence>
<feature type="region of interest" description="Disordered" evidence="1">
    <location>
        <begin position="1302"/>
        <end position="1329"/>
    </location>
</feature>
<gene>
    <name evidence="3" type="ORF">RO785_25930</name>
</gene>
<feature type="compositionally biased region" description="Polar residues" evidence="1">
    <location>
        <begin position="1304"/>
        <end position="1318"/>
    </location>
</feature>
<organism evidence="3 4">
    <name type="scientific">Bacteroides cellulosilyticus</name>
    <dbReference type="NCBI Taxonomy" id="246787"/>
    <lineage>
        <taxon>Bacteria</taxon>
        <taxon>Pseudomonadati</taxon>
        <taxon>Bacteroidota</taxon>
        <taxon>Bacteroidia</taxon>
        <taxon>Bacteroidales</taxon>
        <taxon>Bacteroidaceae</taxon>
        <taxon>Bacteroides</taxon>
    </lineage>
</organism>
<protein>
    <submittedName>
        <fullName evidence="3">RHS repeat-associated core domain-containing protein</fullName>
    </submittedName>
</protein>
<name>A0AAW8VR02_9BACE</name>
<feature type="compositionally biased region" description="Basic and acidic residues" evidence="1">
    <location>
        <begin position="1232"/>
        <end position="1246"/>
    </location>
</feature>
<dbReference type="InterPro" id="IPR050708">
    <property type="entry name" value="T6SS_VgrG/RHS"/>
</dbReference>
<feature type="region of interest" description="Disordered" evidence="1">
    <location>
        <begin position="1224"/>
        <end position="1282"/>
    </location>
</feature>
<dbReference type="EMBL" id="JAVSNH010000002">
    <property type="protein sequence ID" value="MDT4514410.1"/>
    <property type="molecule type" value="Genomic_DNA"/>
</dbReference>
<comment type="caution">
    <text evidence="3">The sequence shown here is derived from an EMBL/GenBank/DDBJ whole genome shotgun (WGS) entry which is preliminary data.</text>
</comment>
<accession>A0AAW8VR02</accession>
<dbReference type="Gene3D" id="2.180.10.10">
    <property type="entry name" value="RHS repeat-associated core"/>
    <property type="match status" value="1"/>
</dbReference>
<dbReference type="InterPro" id="IPR045619">
    <property type="entry name" value="DUF6443"/>
</dbReference>
<dbReference type="Pfam" id="PF20041">
    <property type="entry name" value="DUF6443"/>
    <property type="match status" value="1"/>
</dbReference>
<evidence type="ECO:0000313" key="4">
    <source>
        <dbReference type="Proteomes" id="UP001266995"/>
    </source>
</evidence>
<feature type="compositionally biased region" description="Polar residues" evidence="1">
    <location>
        <begin position="1248"/>
        <end position="1263"/>
    </location>
</feature>
<dbReference type="RefSeq" id="WP_195511191.1">
    <property type="nucleotide sequence ID" value="NZ_JADMQL010000008.1"/>
</dbReference>
<dbReference type="PANTHER" id="PTHR32305">
    <property type="match status" value="1"/>
</dbReference>
<dbReference type="NCBIfam" id="TIGR03696">
    <property type="entry name" value="Rhs_assc_core"/>
    <property type="match status" value="1"/>
</dbReference>
<dbReference type="PANTHER" id="PTHR32305:SF15">
    <property type="entry name" value="PROTEIN RHSA-RELATED"/>
    <property type="match status" value="1"/>
</dbReference>
<proteinExistence type="predicted"/>